<dbReference type="PROSITE" id="PS51918">
    <property type="entry name" value="RADICAL_SAM"/>
    <property type="match status" value="1"/>
</dbReference>
<keyword evidence="3" id="KW-0479">Metal-binding</keyword>
<dbReference type="GO" id="GO:0051536">
    <property type="term" value="F:iron-sulfur cluster binding"/>
    <property type="evidence" value="ECO:0007669"/>
    <property type="project" value="UniProtKB-KW"/>
</dbReference>
<dbReference type="SUPFAM" id="SSF102114">
    <property type="entry name" value="Radical SAM enzymes"/>
    <property type="match status" value="1"/>
</dbReference>
<evidence type="ECO:0000256" key="4">
    <source>
        <dbReference type="ARBA" id="ARBA00023004"/>
    </source>
</evidence>
<dbReference type="AlphaFoldDB" id="A0A5B9DE68"/>
<dbReference type="SFLD" id="SFLDS00029">
    <property type="entry name" value="Radical_SAM"/>
    <property type="match status" value="1"/>
</dbReference>
<sequence length="295" mass="33490">MLPPDQIVIRPPIEAYSVLIPITGGCSWNRCRFCGVYKNLQDYKIRKLDNVLKDIKIAGKYNPNSPYIFLAGGNALSVPTDYLLLVLHEIRQNFPFFKRISIYAKILDISHKSDEELRQLAQAGLTICYIGMETGSDTVLKNMKKGQTSKMMIKEIPRLMRAGIQASLYIILGLGGKKLTIIHADETARVLNAVNPTFFRFRTLNIMPNAPLKEDIEAKTFEILSPLEILKEERSIIAQLSSSLTSALRNDHVSNYTYVQSDNIGKDKEKILRILDDLIANPDVGKWKHKNLRRM</sequence>
<dbReference type="OrthoDB" id="2305at2157"/>
<dbReference type="GeneID" id="41331417"/>
<keyword evidence="5" id="KW-0411">Iron-sulfur</keyword>
<name>A0A5B9DE68_9ARCH</name>
<reference evidence="7 8" key="2">
    <citation type="journal article" date="2024" name="Int. J. Syst. Evol. Microbiol.">
        <title>Promethearchaeum syntrophicum gen. nov., sp. nov., an anaerobic, obligately syntrophic archaeon, the first isolate of the lineage 'Asgard' archaea, and proposal of the new archaeal phylum Promethearchaeota phyl. nov. and kingdom Promethearchaeati regn. nov.</title>
        <authorList>
            <person name="Imachi H."/>
            <person name="Nobu M.K."/>
            <person name="Kato S."/>
            <person name="Takaki Y."/>
            <person name="Miyazaki M."/>
            <person name="Miyata M."/>
            <person name="Ogawara M."/>
            <person name="Saito Y."/>
            <person name="Sakai S."/>
            <person name="Tahara Y.O."/>
            <person name="Takano Y."/>
            <person name="Tasumi E."/>
            <person name="Uematsu K."/>
            <person name="Yoshimura T."/>
            <person name="Itoh T."/>
            <person name="Ohkuma M."/>
            <person name="Takai K."/>
        </authorList>
    </citation>
    <scope>NUCLEOTIDE SEQUENCE [LARGE SCALE GENOMIC DNA]</scope>
    <source>
        <strain evidence="7 8">MK-D1</strain>
    </source>
</reference>
<dbReference type="InterPro" id="IPR006638">
    <property type="entry name" value="Elp3/MiaA/NifB-like_rSAM"/>
</dbReference>
<dbReference type="EMBL" id="CP042905">
    <property type="protein sequence ID" value="QEE17609.1"/>
    <property type="molecule type" value="Genomic_DNA"/>
</dbReference>
<accession>A0A5B9DE68</accession>
<dbReference type="InterPro" id="IPR058240">
    <property type="entry name" value="rSAM_sf"/>
</dbReference>
<evidence type="ECO:0000313" key="8">
    <source>
        <dbReference type="Proteomes" id="UP000321408"/>
    </source>
</evidence>
<evidence type="ECO:0000256" key="3">
    <source>
        <dbReference type="ARBA" id="ARBA00022723"/>
    </source>
</evidence>
<dbReference type="GO" id="GO:0046872">
    <property type="term" value="F:metal ion binding"/>
    <property type="evidence" value="ECO:0007669"/>
    <property type="project" value="UniProtKB-KW"/>
</dbReference>
<evidence type="ECO:0000256" key="5">
    <source>
        <dbReference type="ARBA" id="ARBA00023014"/>
    </source>
</evidence>
<dbReference type="PANTHER" id="PTHR43409:SF4">
    <property type="entry name" value="RADICAL SAM SUPERFAMILY PROTEIN"/>
    <property type="match status" value="1"/>
</dbReference>
<dbReference type="SMART" id="SM00729">
    <property type="entry name" value="Elp3"/>
    <property type="match status" value="1"/>
</dbReference>
<dbReference type="GO" id="GO:0003824">
    <property type="term" value="F:catalytic activity"/>
    <property type="evidence" value="ECO:0007669"/>
    <property type="project" value="InterPro"/>
</dbReference>
<evidence type="ECO:0000256" key="2">
    <source>
        <dbReference type="ARBA" id="ARBA00022691"/>
    </source>
</evidence>
<comment type="cofactor">
    <cofactor evidence="1">
        <name>[4Fe-4S] cluster</name>
        <dbReference type="ChEBI" id="CHEBI:49883"/>
    </cofactor>
</comment>
<dbReference type="InterPro" id="IPR007197">
    <property type="entry name" value="rSAM"/>
</dbReference>
<dbReference type="SFLD" id="SFLDG01082">
    <property type="entry name" value="B12-binding_domain_containing"/>
    <property type="match status" value="1"/>
</dbReference>
<keyword evidence="4" id="KW-0408">Iron</keyword>
<dbReference type="Pfam" id="PF04055">
    <property type="entry name" value="Radical_SAM"/>
    <property type="match status" value="1"/>
</dbReference>
<dbReference type="Proteomes" id="UP000321408">
    <property type="component" value="Chromosome"/>
</dbReference>
<reference evidence="7 8" key="1">
    <citation type="journal article" date="2020" name="Nature">
        <title>Isolation of an archaeon at the prokaryote-eukaryote interface.</title>
        <authorList>
            <person name="Imachi H."/>
            <person name="Nobu M.K."/>
            <person name="Nakahara N."/>
            <person name="Morono Y."/>
            <person name="Ogawara M."/>
            <person name="Takaki Y."/>
            <person name="Takano Y."/>
            <person name="Uematsu K."/>
            <person name="Ikuta T."/>
            <person name="Ito M."/>
            <person name="Matsui Y."/>
            <person name="Miyazaki M."/>
            <person name="Murata K."/>
            <person name="Saito Y."/>
            <person name="Sakai S."/>
            <person name="Song C."/>
            <person name="Tasumi E."/>
            <person name="Yamanaka Y."/>
            <person name="Yamaguchi T."/>
            <person name="Kamagata Y."/>
            <person name="Tamaki H."/>
            <person name="Takai K."/>
        </authorList>
    </citation>
    <scope>NUCLEOTIDE SEQUENCE [LARGE SCALE GENOMIC DNA]</scope>
    <source>
        <strain evidence="7 8">MK-D1</strain>
    </source>
</reference>
<feature type="domain" description="Radical SAM core" evidence="6">
    <location>
        <begin position="12"/>
        <end position="249"/>
    </location>
</feature>
<evidence type="ECO:0000256" key="1">
    <source>
        <dbReference type="ARBA" id="ARBA00001966"/>
    </source>
</evidence>
<evidence type="ECO:0000259" key="6">
    <source>
        <dbReference type="PROSITE" id="PS51918"/>
    </source>
</evidence>
<gene>
    <name evidence="7" type="ORF">DSAG12_03446</name>
</gene>
<dbReference type="Gene3D" id="3.20.20.70">
    <property type="entry name" value="Aldolase class I"/>
    <property type="match status" value="1"/>
</dbReference>
<keyword evidence="8" id="KW-1185">Reference proteome</keyword>
<keyword evidence="2" id="KW-0949">S-adenosyl-L-methionine</keyword>
<organism evidence="7 8">
    <name type="scientific">Promethearchaeum syntrophicum</name>
    <dbReference type="NCBI Taxonomy" id="2594042"/>
    <lineage>
        <taxon>Archaea</taxon>
        <taxon>Promethearchaeati</taxon>
        <taxon>Promethearchaeota</taxon>
        <taxon>Promethearchaeia</taxon>
        <taxon>Promethearchaeales</taxon>
        <taxon>Promethearchaeaceae</taxon>
        <taxon>Promethearchaeum</taxon>
    </lineage>
</organism>
<proteinExistence type="predicted"/>
<dbReference type="InterPro" id="IPR013785">
    <property type="entry name" value="Aldolase_TIM"/>
</dbReference>
<dbReference type="SFLD" id="SFLDG01095">
    <property type="entry name" value="Uncharacterised_Radical_SAM_Su"/>
    <property type="match status" value="1"/>
</dbReference>
<dbReference type="RefSeq" id="WP_147664498.1">
    <property type="nucleotide sequence ID" value="NZ_CP042905.2"/>
</dbReference>
<evidence type="ECO:0000313" key="7">
    <source>
        <dbReference type="EMBL" id="QEE17609.1"/>
    </source>
</evidence>
<dbReference type="PANTHER" id="PTHR43409">
    <property type="entry name" value="ANAEROBIC MAGNESIUM-PROTOPORPHYRIN IX MONOMETHYL ESTER CYCLASE-RELATED"/>
    <property type="match status" value="1"/>
</dbReference>
<dbReference type="CDD" id="cd01335">
    <property type="entry name" value="Radical_SAM"/>
    <property type="match status" value="1"/>
</dbReference>
<protein>
    <submittedName>
        <fullName evidence="7">Radical SAM protein</fullName>
    </submittedName>
</protein>
<dbReference type="KEGG" id="psyt:DSAG12_03446"/>
<dbReference type="InterPro" id="IPR051198">
    <property type="entry name" value="BchE-like"/>
</dbReference>